<evidence type="ECO:0000313" key="2">
    <source>
        <dbReference type="Proteomes" id="UP001428817"/>
    </source>
</evidence>
<evidence type="ECO:0000313" key="1">
    <source>
        <dbReference type="EMBL" id="GAA5172520.1"/>
    </source>
</evidence>
<keyword evidence="2" id="KW-1185">Reference proteome</keyword>
<sequence>MDSSGSGMQDIDGVRGTEVKYIHNGFHFPIGQALEQLGLQGAELADASFGTNKPTTRRPPSCLREPWDVSGAGFQMVEIIHATDLDCSPLGLSDGDIVLGTHSEPSDRSRQVYWTWTPEDPDHIHALDFEPTPVHGGCMNAAGVIAVIHGTGEHPEGTVLDVDGRSRQLEIPAGMGEPSLTAMNTSGEVCGSLSINLDFSDSDRSRPAFWDSNGKVHIMTALAVGTSGRSVDLTDDGIVLVWESYGVLGSAVTLWNPRTGGVSQVPGAIIPTARAESGEILGFNRENGRDVAVMSRDCQEWSDLPLNNGFAPASLNTILTIVGNVRSDGYTNGWLLRRGENHPNLLPTFRYHNTRPRHINAKGSIAGHLSTDNEQHVVLWTPST</sequence>
<accession>A0ABP9R867</accession>
<dbReference type="Proteomes" id="UP001428817">
    <property type="component" value="Unassembled WGS sequence"/>
</dbReference>
<evidence type="ECO:0008006" key="3">
    <source>
        <dbReference type="Google" id="ProtNLM"/>
    </source>
</evidence>
<protein>
    <recommendedName>
        <fullName evidence="3">WD40 repeat domain-containing protein</fullName>
    </recommendedName>
</protein>
<gene>
    <name evidence="1" type="ORF">GCM10023321_72470</name>
</gene>
<reference evidence="2" key="1">
    <citation type="journal article" date="2019" name="Int. J. Syst. Evol. Microbiol.">
        <title>The Global Catalogue of Microorganisms (GCM) 10K type strain sequencing project: providing services to taxonomists for standard genome sequencing and annotation.</title>
        <authorList>
            <consortium name="The Broad Institute Genomics Platform"/>
            <consortium name="The Broad Institute Genome Sequencing Center for Infectious Disease"/>
            <person name="Wu L."/>
            <person name="Ma J."/>
        </authorList>
    </citation>
    <scope>NUCLEOTIDE SEQUENCE [LARGE SCALE GENOMIC DNA]</scope>
    <source>
        <strain evidence="2">JCM 18303</strain>
    </source>
</reference>
<dbReference type="EMBL" id="BAABJP010000051">
    <property type="protein sequence ID" value="GAA5172520.1"/>
    <property type="molecule type" value="Genomic_DNA"/>
</dbReference>
<proteinExistence type="predicted"/>
<comment type="caution">
    <text evidence="1">The sequence shown here is derived from an EMBL/GenBank/DDBJ whole genome shotgun (WGS) entry which is preliminary data.</text>
</comment>
<organism evidence="1 2">
    <name type="scientific">Pseudonocardia eucalypti</name>
    <dbReference type="NCBI Taxonomy" id="648755"/>
    <lineage>
        <taxon>Bacteria</taxon>
        <taxon>Bacillati</taxon>
        <taxon>Actinomycetota</taxon>
        <taxon>Actinomycetes</taxon>
        <taxon>Pseudonocardiales</taxon>
        <taxon>Pseudonocardiaceae</taxon>
        <taxon>Pseudonocardia</taxon>
    </lineage>
</organism>
<name>A0ABP9R867_9PSEU</name>